<evidence type="ECO:0000256" key="1">
    <source>
        <dbReference type="ARBA" id="ARBA00023002"/>
    </source>
</evidence>
<keyword evidence="3" id="KW-0472">Membrane</keyword>
<accession>A0ABM1BZU3</accession>
<gene>
    <name evidence="5" type="primary">LOC106475623</name>
</gene>
<feature type="transmembrane region" description="Helical" evidence="3">
    <location>
        <begin position="6"/>
        <end position="25"/>
    </location>
</feature>
<dbReference type="PROSITE" id="PS00061">
    <property type="entry name" value="ADH_SHORT"/>
    <property type="match status" value="1"/>
</dbReference>
<dbReference type="PRINTS" id="PR00081">
    <property type="entry name" value="GDHRDH"/>
</dbReference>
<comment type="similarity">
    <text evidence="2">Belongs to the short-chain dehydrogenases/reductases (SDR) family.</text>
</comment>
<evidence type="ECO:0000256" key="3">
    <source>
        <dbReference type="SAM" id="Phobius"/>
    </source>
</evidence>
<evidence type="ECO:0000256" key="2">
    <source>
        <dbReference type="RuleBase" id="RU000363"/>
    </source>
</evidence>
<dbReference type="InterPro" id="IPR020904">
    <property type="entry name" value="Sc_DH/Rdtase_CS"/>
</dbReference>
<dbReference type="PRINTS" id="PR00080">
    <property type="entry name" value="SDRFAMILY"/>
</dbReference>
<evidence type="ECO:0000313" key="4">
    <source>
        <dbReference type="Proteomes" id="UP000694941"/>
    </source>
</evidence>
<keyword evidence="4" id="KW-1185">Reference proteome</keyword>
<name>A0ABM1BZU3_LIMPO</name>
<keyword evidence="1" id="KW-0560">Oxidoreductase</keyword>
<dbReference type="SUPFAM" id="SSF51735">
    <property type="entry name" value="NAD(P)-binding Rossmann-fold domains"/>
    <property type="match status" value="1"/>
</dbReference>
<proteinExistence type="inferred from homology"/>
<dbReference type="InterPro" id="IPR002347">
    <property type="entry name" value="SDR_fam"/>
</dbReference>
<dbReference type="Gene3D" id="3.40.50.720">
    <property type="entry name" value="NAD(P)-binding Rossmann-like Domain"/>
    <property type="match status" value="1"/>
</dbReference>
<dbReference type="Pfam" id="PF00106">
    <property type="entry name" value="adh_short"/>
    <property type="match status" value="1"/>
</dbReference>
<dbReference type="RefSeq" id="XP_013791754.1">
    <property type="nucleotide sequence ID" value="XM_013936300.2"/>
</dbReference>
<keyword evidence="3" id="KW-0812">Transmembrane</keyword>
<dbReference type="PANTHER" id="PTHR43313">
    <property type="entry name" value="SHORT-CHAIN DEHYDROGENASE/REDUCTASE FAMILY 9C"/>
    <property type="match status" value="1"/>
</dbReference>
<dbReference type="GeneID" id="106475623"/>
<dbReference type="PANTHER" id="PTHR43313:SF36">
    <property type="entry name" value="D-BETA-HYDROXYBUTYRATE DEHYDROGENASE, MITOCHONDRIAL"/>
    <property type="match status" value="1"/>
</dbReference>
<reference evidence="5" key="1">
    <citation type="submission" date="2025-08" db="UniProtKB">
        <authorList>
            <consortium name="RefSeq"/>
        </authorList>
    </citation>
    <scope>IDENTIFICATION</scope>
    <source>
        <tissue evidence="5">Muscle</tissue>
    </source>
</reference>
<sequence length="333" mass="37772">MISTLLNLPVWNYIIALVIGLMLLWKFLTSRKTVLPSAGKAVLISGCDSGIGNHLARRLHAEGFVVFAGCLLPEGEGAKALKRLSSPQLLVLPLDITSDFSVSEAIQFVRDNSPEAGLWALINNAGVCVYGEFEWQTWNQCTTQVEINLMGTIRLTKLCLPLIRRSSGRIVNITSINGSCAFPGLSTYSATKFGLEGFSDSLRLEMTKFNVRVVVIQPGDLARLTNIMQDHRIHADRMWSQMNTEQKNLYGNYFYKYHQFICENYGMTSPPNFESSSLFTDVLEALSILKPQPRYVSAPWQFRYFYRILQILPTRWSDKLVEFLFARVFKFKL</sequence>
<protein>
    <submittedName>
        <fullName evidence="5">D-beta-hydroxybutyrate dehydrogenase, mitochondrial-like</fullName>
    </submittedName>
</protein>
<dbReference type="InterPro" id="IPR036291">
    <property type="entry name" value="NAD(P)-bd_dom_sf"/>
</dbReference>
<dbReference type="Proteomes" id="UP000694941">
    <property type="component" value="Unplaced"/>
</dbReference>
<organism evidence="4 5">
    <name type="scientific">Limulus polyphemus</name>
    <name type="common">Atlantic horseshoe crab</name>
    <dbReference type="NCBI Taxonomy" id="6850"/>
    <lineage>
        <taxon>Eukaryota</taxon>
        <taxon>Metazoa</taxon>
        <taxon>Ecdysozoa</taxon>
        <taxon>Arthropoda</taxon>
        <taxon>Chelicerata</taxon>
        <taxon>Merostomata</taxon>
        <taxon>Xiphosura</taxon>
        <taxon>Limulidae</taxon>
        <taxon>Limulus</taxon>
    </lineage>
</organism>
<evidence type="ECO:0000313" key="5">
    <source>
        <dbReference type="RefSeq" id="XP_013791754.1"/>
    </source>
</evidence>
<keyword evidence="3" id="KW-1133">Transmembrane helix</keyword>